<accession>A0A2S9KEW0</accession>
<keyword evidence="2 6" id="KW-0349">Heme</keyword>
<feature type="binding site" description="covalent" evidence="6">
    <location>
        <position position="34"/>
    </location>
    <ligand>
        <name>heme c</name>
        <dbReference type="ChEBI" id="CHEBI:61717"/>
    </ligand>
</feature>
<feature type="region of interest" description="Disordered" evidence="7">
    <location>
        <begin position="74"/>
        <end position="98"/>
    </location>
</feature>
<dbReference type="AlphaFoldDB" id="A0A2S9KEW0"/>
<evidence type="ECO:0000313" key="13">
    <source>
        <dbReference type="Proteomes" id="UP000481947"/>
    </source>
</evidence>
<reference evidence="11 12" key="1">
    <citation type="submission" date="2018-03" db="EMBL/GenBank/DDBJ databases">
        <title>Comparative genomics illustrates the genes involved in a hyperalkaliphilic mechanisms of Serpentinomonas isolated from highly-alkaline calcium-rich serpentinized springs.</title>
        <authorList>
            <person name="Suzuki S."/>
            <person name="Ishii S."/>
            <person name="Walworth N."/>
            <person name="Bird L."/>
            <person name="Kuenen J.G."/>
            <person name="Nealson K.H."/>
        </authorList>
    </citation>
    <scope>NUCLEOTIDE SEQUENCE [LARGE SCALE GENOMIC DNA]</scope>
    <source>
        <strain evidence="11 12">83</strain>
    </source>
</reference>
<feature type="binding site" description="covalent" evidence="6">
    <location>
        <position position="87"/>
    </location>
    <ligand>
        <name>heme c</name>
        <dbReference type="ChEBI" id="CHEBI:61717"/>
    </ligand>
</feature>
<dbReference type="PROSITE" id="PS51007">
    <property type="entry name" value="CYTC"/>
    <property type="match status" value="1"/>
</dbReference>
<evidence type="ECO:0000313" key="10">
    <source>
        <dbReference type="EMBL" id="MYZ50976.1"/>
    </source>
</evidence>
<dbReference type="OrthoDB" id="9007105at2"/>
<dbReference type="InterPro" id="IPR009056">
    <property type="entry name" value="Cyt_c-like_dom"/>
</dbReference>
<dbReference type="Proteomes" id="UP000238326">
    <property type="component" value="Unassembled WGS sequence"/>
</dbReference>
<keyword evidence="1" id="KW-0813">Transport</keyword>
<feature type="domain" description="Cytochrome c" evidence="9">
    <location>
        <begin position="20"/>
        <end position="111"/>
    </location>
</feature>
<feature type="binding site" description="axial binding residue" evidence="6">
    <location>
        <position position="38"/>
    </location>
    <ligand>
        <name>heme c</name>
        <dbReference type="ChEBI" id="CHEBI:61717"/>
    </ligand>
    <ligandPart>
        <name>Fe</name>
        <dbReference type="ChEBI" id="CHEBI:18248"/>
    </ligandPart>
</feature>
<dbReference type="Gene3D" id="1.10.760.10">
    <property type="entry name" value="Cytochrome c-like domain"/>
    <property type="match status" value="1"/>
</dbReference>
<gene>
    <name evidence="11" type="ORF">C6P61_08425</name>
    <name evidence="10" type="ORF">F5985_02210</name>
</gene>
<reference evidence="10 13" key="2">
    <citation type="submission" date="2019-09" db="EMBL/GenBank/DDBJ databases">
        <title>Identification of Malikia spinosa a prominent benzene-, toluene-, and ethylbenzene-degrading bacterium: enrichment, isolation and whole genome sequencing.</title>
        <authorList>
            <person name="Tancsics A."/>
            <person name="Revesz F."/>
            <person name="Kriszt B."/>
        </authorList>
    </citation>
    <scope>NUCLEOTIDE SEQUENCE [LARGE SCALE GENOMIC DNA]</scope>
    <source>
        <strain evidence="10 13">AB6</strain>
    </source>
</reference>
<evidence type="ECO:0000256" key="7">
    <source>
        <dbReference type="SAM" id="MobiDB-lite"/>
    </source>
</evidence>
<dbReference type="GO" id="GO:0005506">
    <property type="term" value="F:iron ion binding"/>
    <property type="evidence" value="ECO:0007669"/>
    <property type="project" value="InterPro"/>
</dbReference>
<feature type="compositionally biased region" description="Basic and acidic residues" evidence="7">
    <location>
        <begin position="87"/>
        <end position="98"/>
    </location>
</feature>
<evidence type="ECO:0000259" key="9">
    <source>
        <dbReference type="PROSITE" id="PS51007"/>
    </source>
</evidence>
<dbReference type="GO" id="GO:0020037">
    <property type="term" value="F:heme binding"/>
    <property type="evidence" value="ECO:0007669"/>
    <property type="project" value="InterPro"/>
</dbReference>
<evidence type="ECO:0000256" key="5">
    <source>
        <dbReference type="ARBA" id="ARBA00023004"/>
    </source>
</evidence>
<dbReference type="EMBL" id="VYSB01000001">
    <property type="protein sequence ID" value="MYZ50976.1"/>
    <property type="molecule type" value="Genomic_DNA"/>
</dbReference>
<evidence type="ECO:0000256" key="2">
    <source>
        <dbReference type="ARBA" id="ARBA00022617"/>
    </source>
</evidence>
<proteinExistence type="predicted"/>
<evidence type="ECO:0000256" key="4">
    <source>
        <dbReference type="ARBA" id="ARBA00022982"/>
    </source>
</evidence>
<keyword evidence="4" id="KW-0249">Electron transport</keyword>
<organism evidence="11 12">
    <name type="scientific">Malikia spinosa</name>
    <dbReference type="NCBI Taxonomy" id="86180"/>
    <lineage>
        <taxon>Bacteria</taxon>
        <taxon>Pseudomonadati</taxon>
        <taxon>Pseudomonadota</taxon>
        <taxon>Betaproteobacteria</taxon>
        <taxon>Burkholderiales</taxon>
        <taxon>Comamonadaceae</taxon>
        <taxon>Malikia</taxon>
    </lineage>
</organism>
<comment type="PTM">
    <text evidence="6">Binds 1 heme c group covalently per subunit.</text>
</comment>
<dbReference type="Proteomes" id="UP000481947">
    <property type="component" value="Unassembled WGS sequence"/>
</dbReference>
<dbReference type="InterPro" id="IPR002324">
    <property type="entry name" value="Cyt_c_ID"/>
</dbReference>
<dbReference type="RefSeq" id="WP_105729491.1">
    <property type="nucleotide sequence ID" value="NZ_DAIPCI010000017.1"/>
</dbReference>
<feature type="signal peptide" evidence="8">
    <location>
        <begin position="1"/>
        <end position="21"/>
    </location>
</feature>
<dbReference type="InterPro" id="IPR036909">
    <property type="entry name" value="Cyt_c-like_dom_sf"/>
</dbReference>
<evidence type="ECO:0000313" key="11">
    <source>
        <dbReference type="EMBL" id="PRD68990.1"/>
    </source>
</evidence>
<protein>
    <submittedName>
        <fullName evidence="10">C-type cytochrome</fullName>
    </submittedName>
    <submittedName>
        <fullName evidence="11">Cytochrome C</fullName>
    </submittedName>
</protein>
<dbReference type="EMBL" id="PVLR01000021">
    <property type="protein sequence ID" value="PRD68990.1"/>
    <property type="molecule type" value="Genomic_DNA"/>
</dbReference>
<dbReference type="Pfam" id="PF00034">
    <property type="entry name" value="Cytochrom_C"/>
    <property type="match status" value="1"/>
</dbReference>
<evidence type="ECO:0000313" key="12">
    <source>
        <dbReference type="Proteomes" id="UP000238326"/>
    </source>
</evidence>
<keyword evidence="5 6" id="KW-0408">Iron</keyword>
<evidence type="ECO:0000256" key="1">
    <source>
        <dbReference type="ARBA" id="ARBA00022448"/>
    </source>
</evidence>
<evidence type="ECO:0000256" key="3">
    <source>
        <dbReference type="ARBA" id="ARBA00022723"/>
    </source>
</evidence>
<sequence length="111" mass="12092">MKILTLAAVAALSAFGLQAHAGAAGDKLVQKYLCMGCHAVDKASIGPSFQQIAAQWRDKPDAEKTLITTVRQGSMAAGGPHWGQVKMPDDSERAQISEREARRMVRWIMKQ</sequence>
<dbReference type="GO" id="GO:0009055">
    <property type="term" value="F:electron transfer activity"/>
    <property type="evidence" value="ECO:0007669"/>
    <property type="project" value="InterPro"/>
</dbReference>
<name>A0A2S9KEW0_9BURK</name>
<dbReference type="PRINTS" id="PR00606">
    <property type="entry name" value="CYTCHROMECID"/>
</dbReference>
<evidence type="ECO:0000256" key="6">
    <source>
        <dbReference type="PIRSR" id="PIRSR602324-1"/>
    </source>
</evidence>
<comment type="caution">
    <text evidence="11">The sequence shown here is derived from an EMBL/GenBank/DDBJ whole genome shotgun (WGS) entry which is preliminary data.</text>
</comment>
<feature type="chain" id="PRO_5044580384" evidence="8">
    <location>
        <begin position="22"/>
        <end position="111"/>
    </location>
</feature>
<keyword evidence="8" id="KW-0732">Signal</keyword>
<keyword evidence="12" id="KW-1185">Reference proteome</keyword>
<evidence type="ECO:0000256" key="8">
    <source>
        <dbReference type="SAM" id="SignalP"/>
    </source>
</evidence>
<keyword evidence="3 6" id="KW-0479">Metal-binding</keyword>
<dbReference type="SUPFAM" id="SSF46626">
    <property type="entry name" value="Cytochrome c"/>
    <property type="match status" value="1"/>
</dbReference>